<dbReference type="Pfam" id="PF22516">
    <property type="entry name" value="PreP_C"/>
    <property type="match status" value="1"/>
</dbReference>
<dbReference type="InterPro" id="IPR011765">
    <property type="entry name" value="Pept_M16_N"/>
</dbReference>
<dbReference type="AlphaFoldDB" id="A0A9D2NQ18"/>
<dbReference type="Pfam" id="PF08367">
    <property type="entry name" value="M16C_assoc"/>
    <property type="match status" value="1"/>
</dbReference>
<dbReference type="InterPro" id="IPR011249">
    <property type="entry name" value="Metalloenz_LuxS/M16"/>
</dbReference>
<dbReference type="GO" id="GO:0004222">
    <property type="term" value="F:metalloendopeptidase activity"/>
    <property type="evidence" value="ECO:0007669"/>
    <property type="project" value="TreeGrafter"/>
</dbReference>
<dbReference type="Proteomes" id="UP000823896">
    <property type="component" value="Unassembled WGS sequence"/>
</dbReference>
<dbReference type="InterPro" id="IPR055130">
    <property type="entry name" value="PreP_C"/>
</dbReference>
<dbReference type="GO" id="GO:0016485">
    <property type="term" value="P:protein processing"/>
    <property type="evidence" value="ECO:0007669"/>
    <property type="project" value="TreeGrafter"/>
</dbReference>
<dbReference type="InterPro" id="IPR007863">
    <property type="entry name" value="Peptidase_M16_C"/>
</dbReference>
<evidence type="ECO:0000259" key="1">
    <source>
        <dbReference type="SMART" id="SM01264"/>
    </source>
</evidence>
<accession>A0A9D2NQ18</accession>
<evidence type="ECO:0000313" key="2">
    <source>
        <dbReference type="EMBL" id="HJC36377.1"/>
    </source>
</evidence>
<reference evidence="2" key="1">
    <citation type="journal article" date="2021" name="PeerJ">
        <title>Extensive microbial diversity within the chicken gut microbiome revealed by metagenomics and culture.</title>
        <authorList>
            <person name="Gilroy R."/>
            <person name="Ravi A."/>
            <person name="Getino M."/>
            <person name="Pursley I."/>
            <person name="Horton D.L."/>
            <person name="Alikhan N.F."/>
            <person name="Baker D."/>
            <person name="Gharbi K."/>
            <person name="Hall N."/>
            <person name="Watson M."/>
            <person name="Adriaenssens E.M."/>
            <person name="Foster-Nyarko E."/>
            <person name="Jarju S."/>
            <person name="Secka A."/>
            <person name="Antonio M."/>
            <person name="Oren A."/>
            <person name="Chaudhuri R.R."/>
            <person name="La Ragione R."/>
            <person name="Hildebrand F."/>
            <person name="Pallen M.J."/>
        </authorList>
    </citation>
    <scope>NUCLEOTIDE SEQUENCE</scope>
    <source>
        <strain evidence="2">CHK187-11901</strain>
    </source>
</reference>
<dbReference type="SMART" id="SM01264">
    <property type="entry name" value="M16C_associated"/>
    <property type="match status" value="1"/>
</dbReference>
<dbReference type="Pfam" id="PF05193">
    <property type="entry name" value="Peptidase_M16_C"/>
    <property type="match status" value="1"/>
</dbReference>
<organism evidence="2 3">
    <name type="scientific">Candidatus Merdibacter merdavium</name>
    <dbReference type="NCBI Taxonomy" id="2838692"/>
    <lineage>
        <taxon>Bacteria</taxon>
        <taxon>Bacillati</taxon>
        <taxon>Bacillota</taxon>
        <taxon>Erysipelotrichia</taxon>
        <taxon>Erysipelotrichales</taxon>
        <taxon>Erysipelotrichaceae</taxon>
        <taxon>Merdibacter</taxon>
    </lineage>
</organism>
<dbReference type="EMBL" id="DWWM01000027">
    <property type="protein sequence ID" value="HJC36377.1"/>
    <property type="molecule type" value="Genomic_DNA"/>
</dbReference>
<dbReference type="Gene3D" id="3.30.830.10">
    <property type="entry name" value="Metalloenzyme, LuxS/M16 peptidase-like"/>
    <property type="match status" value="4"/>
</dbReference>
<dbReference type="PANTHER" id="PTHR43016:SF13">
    <property type="entry name" value="PRESEQUENCE PROTEASE, MITOCHONDRIAL"/>
    <property type="match status" value="1"/>
</dbReference>
<evidence type="ECO:0000313" key="3">
    <source>
        <dbReference type="Proteomes" id="UP000823896"/>
    </source>
</evidence>
<sequence>MNYAENMVMHGFRIERIRKVPGMNAALVEMRHEQSQAKLCWLDNKEENRFFSVGFQTLPEDDTGVFHILEHSVLCGSARYPLKEPFVELLKSSMNTFLNAMTYPDKTVYPVASRNAQDFLNLVSVYLDAVFAPLLRENPYIFYQEGWHLETEGDAPFYRGVVYNEMKGASSDPQRRMEEKLMALLFPDNAYRYDSGGDPAVIPTLTLEAFRAQYERWYHPSRALFYLQGDVPMDDTLRMIDAYLAVRKPCASVPALTLQKPCHQEETVYYARSTKAAKADMCGYGKLLGTWEDVAVQAAAGILCDLLVGSNAAPLKKAVVDSGLAQDIEMTVVDELAQPYLMIIARGMDASDSDKLHALILDTMKGIIAEGIDAQELHACISRFLFKLRTQRDPIGLCNMSDVWKSWMYGGDPLLYLDHETLAAQVRAMEEDGAFAQVLAQMLPQGDHACVRMAASETLAQEEARQEQEAASARWANMNEHERETWRQTLRDLAGWQAQSDAPEVSALVPKLKLTDVDASFDWCETQARQEGKVTLLHHPLHTEGIVYLNMYFPLSGYSLDQLSALGCIGELLAELPAAHDASTLQRLIKTYIGMLDLRIEALGPNDDPHAGKPYLGVHAAFLKENARPAQRLIAELLTESDFSDVKRLAGLLKQADERARQDAISKGHALAMHMVLSRYTAKHAITEAVQGYTYLKRLHALASDETQLEALIALLRQLQRDLTQEGLVISTAADEEIDVRELYEAFGETSEPRPEAEYRMELPQKTAIILPSSVGYAAKGIHLSLMNARPDGALMVIANQLSLDYLWNVIRVRQGAYGCGALAGENGSVLCYSYRDPSPQASLKHFDACQAYLAQFIESEAPLDTYIISALAQDDPLRSLGQKAYGADRSWFSGVTKAQRAQWREQMLHCERAQLQRWISAFVLLAQQGEDCIVGSEEACAEEGRTCYRLD</sequence>
<name>A0A9D2NQ18_9FIRM</name>
<reference evidence="2" key="2">
    <citation type="submission" date="2021-04" db="EMBL/GenBank/DDBJ databases">
        <authorList>
            <person name="Gilroy R."/>
        </authorList>
    </citation>
    <scope>NUCLEOTIDE SEQUENCE</scope>
    <source>
        <strain evidence="2">CHK187-11901</strain>
    </source>
</reference>
<dbReference type="SUPFAM" id="SSF63411">
    <property type="entry name" value="LuxS/MPP-like metallohydrolase"/>
    <property type="match status" value="4"/>
</dbReference>
<protein>
    <submittedName>
        <fullName evidence="2">Insulinase family protein</fullName>
    </submittedName>
</protein>
<dbReference type="InterPro" id="IPR013578">
    <property type="entry name" value="Peptidase_M16C_assoc"/>
</dbReference>
<dbReference type="PANTHER" id="PTHR43016">
    <property type="entry name" value="PRESEQUENCE PROTEASE"/>
    <property type="match status" value="1"/>
</dbReference>
<dbReference type="GO" id="GO:0046872">
    <property type="term" value="F:metal ion binding"/>
    <property type="evidence" value="ECO:0007669"/>
    <property type="project" value="InterPro"/>
</dbReference>
<proteinExistence type="predicted"/>
<feature type="domain" description="Peptidase M16C associated" evidence="1">
    <location>
        <begin position="453"/>
        <end position="702"/>
    </location>
</feature>
<gene>
    <name evidence="2" type="ORF">H9702_04520</name>
</gene>
<comment type="caution">
    <text evidence="2">The sequence shown here is derived from an EMBL/GenBank/DDBJ whole genome shotgun (WGS) entry which is preliminary data.</text>
</comment>
<dbReference type="Pfam" id="PF00675">
    <property type="entry name" value="Peptidase_M16"/>
    <property type="match status" value="1"/>
</dbReference>